<dbReference type="RefSeq" id="WP_211080846.1">
    <property type="nucleotide sequence ID" value="NZ_CBCSLC010000002.1"/>
</dbReference>
<dbReference type="InterPro" id="IPR009662">
    <property type="entry name" value="Malonate_deCO2ase_dsu"/>
</dbReference>
<dbReference type="InterPro" id="IPR023439">
    <property type="entry name" value="Mal_deCO2ase/Cit_lyase_ACP"/>
</dbReference>
<evidence type="ECO:0000256" key="4">
    <source>
        <dbReference type="NCBIfam" id="TIGR03130"/>
    </source>
</evidence>
<comment type="caution">
    <text evidence="5">The sequence shown here is derived from an EMBL/GenBank/DDBJ whole genome shotgun (WGS) entry which is preliminary data.</text>
</comment>
<comment type="subcellular location">
    <subcellularLocation>
        <location evidence="1">Cytoplasm</location>
    </subcellularLocation>
</comment>
<organism evidence="5 6">
    <name type="scientific">Paenibacillus xylanexedens</name>
    <dbReference type="NCBI Taxonomy" id="528191"/>
    <lineage>
        <taxon>Bacteria</taxon>
        <taxon>Bacillati</taxon>
        <taxon>Bacillota</taxon>
        <taxon>Bacilli</taxon>
        <taxon>Bacillales</taxon>
        <taxon>Paenibacillaceae</taxon>
        <taxon>Paenibacillus</taxon>
    </lineage>
</organism>
<gene>
    <name evidence="5" type="ORF">J2Z28_000225</name>
</gene>
<dbReference type="EMBL" id="JAGIKV010000001">
    <property type="protein sequence ID" value="MBP2243620.1"/>
    <property type="molecule type" value="Genomic_DNA"/>
</dbReference>
<protein>
    <recommendedName>
        <fullName evidence="4">Malonate decarboxylase acyl carrier protein</fullName>
    </recommendedName>
</protein>
<evidence type="ECO:0000256" key="2">
    <source>
        <dbReference type="ARBA" id="ARBA00022490"/>
    </source>
</evidence>
<evidence type="ECO:0000313" key="5">
    <source>
        <dbReference type="EMBL" id="MBP2243620.1"/>
    </source>
</evidence>
<dbReference type="NCBIfam" id="TIGR03130">
    <property type="entry name" value="malonate_delta"/>
    <property type="match status" value="1"/>
</dbReference>
<reference evidence="5 6" key="1">
    <citation type="submission" date="2021-03" db="EMBL/GenBank/DDBJ databases">
        <title>Genomic Encyclopedia of Type Strains, Phase IV (KMG-IV): sequencing the most valuable type-strain genomes for metagenomic binning, comparative biology and taxonomic classification.</title>
        <authorList>
            <person name="Goeker M."/>
        </authorList>
    </citation>
    <scope>NUCLEOTIDE SEQUENCE [LARGE SCALE GENOMIC DNA]</scope>
    <source>
        <strain evidence="5 6">DSM 21292</strain>
    </source>
</reference>
<sequence>METMTFNYKTSRKLEGKAHVGVAGSGDLELLMEPSADGQAHVEIRTTAKGFGDIWRAGLDRFFQKHDVAVSIQINDFGATPGVVNLRLAQAMEVLTHEQ</sequence>
<dbReference type="Proteomes" id="UP000810207">
    <property type="component" value="Unassembled WGS sequence"/>
</dbReference>
<dbReference type="Pfam" id="PF06857">
    <property type="entry name" value="ACP"/>
    <property type="match status" value="1"/>
</dbReference>
<evidence type="ECO:0000256" key="3">
    <source>
        <dbReference type="ARBA" id="ARBA00022553"/>
    </source>
</evidence>
<keyword evidence="6" id="KW-1185">Reference proteome</keyword>
<keyword evidence="3" id="KW-0597">Phosphoprotein</keyword>
<proteinExistence type="inferred from homology"/>
<name>A0ABS4RL46_PAEXY</name>
<accession>A0ABS4RL46</accession>
<dbReference type="NCBIfam" id="NF002293">
    <property type="entry name" value="PRK01220.1"/>
    <property type="match status" value="1"/>
</dbReference>
<evidence type="ECO:0000256" key="1">
    <source>
        <dbReference type="ARBA" id="ARBA00004496"/>
    </source>
</evidence>
<keyword evidence="2" id="KW-0963">Cytoplasm</keyword>
<evidence type="ECO:0000313" key="6">
    <source>
        <dbReference type="Proteomes" id="UP000810207"/>
    </source>
</evidence>
<dbReference type="HAMAP" id="MF_00710">
    <property type="entry name" value="Malonate_deCO2ase_dsu"/>
    <property type="match status" value="1"/>
</dbReference>